<evidence type="ECO:0000256" key="11">
    <source>
        <dbReference type="ARBA" id="ARBA00039021"/>
    </source>
</evidence>
<keyword evidence="3" id="KW-1003">Cell membrane</keyword>
<evidence type="ECO:0000256" key="10">
    <source>
        <dbReference type="ARBA" id="ARBA00023136"/>
    </source>
</evidence>
<evidence type="ECO:0000256" key="8">
    <source>
        <dbReference type="ARBA" id="ARBA00022777"/>
    </source>
</evidence>
<keyword evidence="4" id="KW-0762">Sugar transport</keyword>
<dbReference type="EC" id="2.7.1.192" evidence="11"/>
<evidence type="ECO:0000313" key="17">
    <source>
        <dbReference type="EMBL" id="SUG54478.1"/>
    </source>
</evidence>
<dbReference type="Pfam" id="PF00367">
    <property type="entry name" value="PTS_EIIB"/>
    <property type="match status" value="1"/>
</dbReference>
<gene>
    <name evidence="17" type="primary">murP</name>
    <name evidence="17" type="ORF">NCTC10060_01576</name>
</gene>
<feature type="active site" description="Phosphocysteine intermediate; for EIIB activity" evidence="15">
    <location>
        <position position="27"/>
    </location>
</feature>
<evidence type="ECO:0000256" key="4">
    <source>
        <dbReference type="ARBA" id="ARBA00022597"/>
    </source>
</evidence>
<sequence length="131" mass="13992">MDKTAALASDILRGIGGEQNILRLENCMTRVRVEVQDDSQLDIPRLKALPGVSGYVKQGEQHQLIVGPGKAAQVVDAMRVQIAAGGVKPGIDAMARTKSEAKAKYKAPMSDALRKLANVFIPLIPPLSHPA</sequence>
<organism evidence="17 18">
    <name type="scientific">Salmonella diarizonae</name>
    <dbReference type="NCBI Taxonomy" id="59204"/>
    <lineage>
        <taxon>Bacteria</taxon>
        <taxon>Pseudomonadati</taxon>
        <taxon>Pseudomonadota</taxon>
        <taxon>Gammaproteobacteria</taxon>
        <taxon>Enterobacterales</taxon>
        <taxon>Enterobacteriaceae</taxon>
        <taxon>Salmonella</taxon>
    </lineage>
</organism>
<dbReference type="InterPro" id="IPR018113">
    <property type="entry name" value="PTrfase_EIIB_Cys"/>
</dbReference>
<dbReference type="Proteomes" id="UP000254633">
    <property type="component" value="Unassembled WGS sequence"/>
</dbReference>
<dbReference type="InterPro" id="IPR001996">
    <property type="entry name" value="PTS_IIB_1"/>
</dbReference>
<dbReference type="Gene3D" id="3.30.1360.60">
    <property type="entry name" value="Glucose permease domain IIB"/>
    <property type="match status" value="1"/>
</dbReference>
<dbReference type="InterPro" id="IPR036878">
    <property type="entry name" value="Glu_permease_IIB"/>
</dbReference>
<reference evidence="17 18" key="1">
    <citation type="submission" date="2018-06" db="EMBL/GenBank/DDBJ databases">
        <authorList>
            <consortium name="Pathogen Informatics"/>
            <person name="Doyle S."/>
        </authorList>
    </citation>
    <scope>NUCLEOTIDE SEQUENCE [LARGE SCALE GENOMIC DNA]</scope>
    <source>
        <strain evidence="17 18">NCTC10060</strain>
    </source>
</reference>
<dbReference type="PROSITE" id="PS51098">
    <property type="entry name" value="PTS_EIIB_TYPE_1"/>
    <property type="match status" value="1"/>
</dbReference>
<protein>
    <recommendedName>
        <fullName evidence="12">PTS system N-acetylmuramic acid-specific EIIBC component</fullName>
        <ecNumber evidence="11">2.7.1.192</ecNumber>
    </recommendedName>
    <alternativeName>
        <fullName evidence="13">EIIBC-MurNAc</fullName>
    </alternativeName>
</protein>
<feature type="domain" description="PTS EIIB type-1" evidence="16">
    <location>
        <begin position="5"/>
        <end position="88"/>
    </location>
</feature>
<evidence type="ECO:0000256" key="2">
    <source>
        <dbReference type="ARBA" id="ARBA00022448"/>
    </source>
</evidence>
<dbReference type="GO" id="GO:0090588">
    <property type="term" value="F:protein-phosphocysteine-N-acetylmuramate phosphotransferase system transporter activity"/>
    <property type="evidence" value="ECO:0007669"/>
    <property type="project" value="TreeGrafter"/>
</dbReference>
<dbReference type="PROSITE" id="PS01035">
    <property type="entry name" value="PTS_EIIB_TYPE_1_CYS"/>
    <property type="match status" value="1"/>
</dbReference>
<evidence type="ECO:0000313" key="18">
    <source>
        <dbReference type="Proteomes" id="UP000254633"/>
    </source>
</evidence>
<evidence type="ECO:0000256" key="1">
    <source>
        <dbReference type="ARBA" id="ARBA00004651"/>
    </source>
</evidence>
<evidence type="ECO:0000259" key="16">
    <source>
        <dbReference type="PROSITE" id="PS51098"/>
    </source>
</evidence>
<evidence type="ECO:0000256" key="12">
    <source>
        <dbReference type="ARBA" id="ARBA00040399"/>
    </source>
</evidence>
<evidence type="ECO:0000256" key="7">
    <source>
        <dbReference type="ARBA" id="ARBA00022692"/>
    </source>
</evidence>
<dbReference type="PANTHER" id="PTHR30175:SF3">
    <property type="entry name" value="PTS SYSTEM N-ACETYLMURAMIC ACID-SPECIFIC EIIBC COMPONENT"/>
    <property type="match status" value="1"/>
</dbReference>
<evidence type="ECO:0000256" key="6">
    <source>
        <dbReference type="ARBA" id="ARBA00022683"/>
    </source>
</evidence>
<evidence type="ECO:0000256" key="14">
    <source>
        <dbReference type="ARBA" id="ARBA00048265"/>
    </source>
</evidence>
<dbReference type="SUPFAM" id="SSF55604">
    <property type="entry name" value="Glucose permease domain IIB"/>
    <property type="match status" value="1"/>
</dbReference>
<dbReference type="InterPro" id="IPR050558">
    <property type="entry name" value="PTS_Sugar-Specific_Components"/>
</dbReference>
<keyword evidence="5" id="KW-0808">Transferase</keyword>
<proteinExistence type="predicted"/>
<evidence type="ECO:0000256" key="9">
    <source>
        <dbReference type="ARBA" id="ARBA00022989"/>
    </source>
</evidence>
<dbReference type="CDD" id="cd00212">
    <property type="entry name" value="PTS_IIB_glc"/>
    <property type="match status" value="1"/>
</dbReference>
<evidence type="ECO:0000256" key="13">
    <source>
        <dbReference type="ARBA" id="ARBA00043021"/>
    </source>
</evidence>
<keyword evidence="9" id="KW-1133">Transmembrane helix</keyword>
<dbReference type="GO" id="GO:0005886">
    <property type="term" value="C:plasma membrane"/>
    <property type="evidence" value="ECO:0007669"/>
    <property type="project" value="UniProtKB-SubCell"/>
</dbReference>
<keyword evidence="7" id="KW-0812">Transmembrane</keyword>
<evidence type="ECO:0000256" key="3">
    <source>
        <dbReference type="ARBA" id="ARBA00022475"/>
    </source>
</evidence>
<keyword evidence="10" id="KW-0472">Membrane</keyword>
<comment type="catalytic activity">
    <reaction evidence="14">
        <text>N-acetyl-beta-D-muramate(out) + N(pros)-phospho-L-histidyl-[protein] = N-acetyl-beta-D-muramate 6-phosphate(in) + L-histidyl-[protein]</text>
        <dbReference type="Rhea" id="RHEA:33399"/>
        <dbReference type="Rhea" id="RHEA-COMP:9745"/>
        <dbReference type="Rhea" id="RHEA-COMP:9746"/>
        <dbReference type="ChEBI" id="CHEBI:29979"/>
        <dbReference type="ChEBI" id="CHEBI:58721"/>
        <dbReference type="ChEBI" id="CHEBI:64837"/>
        <dbReference type="ChEBI" id="CHEBI:64848"/>
        <dbReference type="EC" id="2.7.1.192"/>
    </reaction>
</comment>
<name>A0A379TV32_SALDZ</name>
<dbReference type="PANTHER" id="PTHR30175">
    <property type="entry name" value="PHOSPHOTRANSFERASE SYSTEM TRANSPORT PROTEIN"/>
    <property type="match status" value="1"/>
</dbReference>
<dbReference type="EMBL" id="UGXH01000003">
    <property type="protein sequence ID" value="SUG54478.1"/>
    <property type="molecule type" value="Genomic_DNA"/>
</dbReference>
<keyword evidence="6" id="KW-0598">Phosphotransferase system</keyword>
<dbReference type="GO" id="GO:0009401">
    <property type="term" value="P:phosphoenolpyruvate-dependent sugar phosphotransferase system"/>
    <property type="evidence" value="ECO:0007669"/>
    <property type="project" value="UniProtKB-KW"/>
</dbReference>
<dbReference type="GO" id="GO:0008982">
    <property type="term" value="F:protein-N(PI)-phosphohistidine-sugar phosphotransferase activity"/>
    <property type="evidence" value="ECO:0007669"/>
    <property type="project" value="InterPro"/>
</dbReference>
<evidence type="ECO:0000256" key="5">
    <source>
        <dbReference type="ARBA" id="ARBA00022679"/>
    </source>
</evidence>
<evidence type="ECO:0000256" key="15">
    <source>
        <dbReference type="PROSITE-ProRule" id="PRU00421"/>
    </source>
</evidence>
<dbReference type="GO" id="GO:0016301">
    <property type="term" value="F:kinase activity"/>
    <property type="evidence" value="ECO:0007669"/>
    <property type="project" value="UniProtKB-KW"/>
</dbReference>
<accession>A0A379TV32</accession>
<comment type="subcellular location">
    <subcellularLocation>
        <location evidence="1">Cell membrane</location>
        <topology evidence="1">Multi-pass membrane protein</topology>
    </subcellularLocation>
</comment>
<keyword evidence="8" id="KW-0418">Kinase</keyword>
<dbReference type="AlphaFoldDB" id="A0A379TV32"/>
<keyword evidence="2" id="KW-0813">Transport</keyword>
<dbReference type="FunFam" id="3.30.1360.60:FF:000001">
    <property type="entry name" value="PTS system glucose-specific IIBC component PtsG"/>
    <property type="match status" value="1"/>
</dbReference>